<reference evidence="1" key="1">
    <citation type="journal article" date="2014" name="Front. Microbiol.">
        <title>High frequency of phylogenetically diverse reductive dehalogenase-homologous genes in deep subseafloor sedimentary metagenomes.</title>
        <authorList>
            <person name="Kawai M."/>
            <person name="Futagami T."/>
            <person name="Toyoda A."/>
            <person name="Takaki Y."/>
            <person name="Nishi S."/>
            <person name="Hori S."/>
            <person name="Arai W."/>
            <person name="Tsubouchi T."/>
            <person name="Morono Y."/>
            <person name="Uchiyama I."/>
            <person name="Ito T."/>
            <person name="Fujiyama A."/>
            <person name="Inagaki F."/>
            <person name="Takami H."/>
        </authorList>
    </citation>
    <scope>NUCLEOTIDE SEQUENCE</scope>
    <source>
        <strain evidence="1">Expedition CK06-06</strain>
    </source>
</reference>
<name>X1PFX1_9ZZZZ</name>
<proteinExistence type="predicted"/>
<evidence type="ECO:0000313" key="1">
    <source>
        <dbReference type="EMBL" id="GAI54748.1"/>
    </source>
</evidence>
<accession>X1PFX1</accession>
<protein>
    <submittedName>
        <fullName evidence="1">Uncharacterized protein</fullName>
    </submittedName>
</protein>
<gene>
    <name evidence="1" type="ORF">S06H3_61702</name>
</gene>
<comment type="caution">
    <text evidence="1">The sequence shown here is derived from an EMBL/GenBank/DDBJ whole genome shotgun (WGS) entry which is preliminary data.</text>
</comment>
<dbReference type="EMBL" id="BARV01040514">
    <property type="protein sequence ID" value="GAI54748.1"/>
    <property type="molecule type" value="Genomic_DNA"/>
</dbReference>
<dbReference type="AlphaFoldDB" id="X1PFX1"/>
<sequence length="160" mass="18084">MPRGTARGRIVPQSLSTDPRIGRLTLKAALLYDRLWINCDDQGRVSGNPAEIKYAACPNIDHITKEDIPELLKELEDVGLINVYSTSKVTAIQMLDWWQEQKLQWAWPSRFPPPEGWQDRLRYKKSAKEVVTVNWGVSPENSPESSPELSAFISAVPPLT</sequence>
<organism evidence="1">
    <name type="scientific">marine sediment metagenome</name>
    <dbReference type="NCBI Taxonomy" id="412755"/>
    <lineage>
        <taxon>unclassified sequences</taxon>
        <taxon>metagenomes</taxon>
        <taxon>ecological metagenomes</taxon>
    </lineage>
</organism>
<feature type="non-terminal residue" evidence="1">
    <location>
        <position position="160"/>
    </location>
</feature>